<accession>A0AAE0ETI1</accession>
<organism evidence="2 3">
    <name type="scientific">Cymbomonas tetramitiformis</name>
    <dbReference type="NCBI Taxonomy" id="36881"/>
    <lineage>
        <taxon>Eukaryota</taxon>
        <taxon>Viridiplantae</taxon>
        <taxon>Chlorophyta</taxon>
        <taxon>Pyramimonadophyceae</taxon>
        <taxon>Pyramimonadales</taxon>
        <taxon>Pyramimonadaceae</taxon>
        <taxon>Cymbomonas</taxon>
    </lineage>
</organism>
<name>A0AAE0ETI1_9CHLO</name>
<comment type="caution">
    <text evidence="2">The sequence shown here is derived from an EMBL/GenBank/DDBJ whole genome shotgun (WGS) entry which is preliminary data.</text>
</comment>
<keyword evidence="3" id="KW-1185">Reference proteome</keyword>
<feature type="compositionally biased region" description="Polar residues" evidence="1">
    <location>
        <begin position="12"/>
        <end position="25"/>
    </location>
</feature>
<evidence type="ECO:0000313" key="2">
    <source>
        <dbReference type="EMBL" id="KAK3239679.1"/>
    </source>
</evidence>
<dbReference type="Proteomes" id="UP001190700">
    <property type="component" value="Unassembled WGS sequence"/>
</dbReference>
<feature type="region of interest" description="Disordered" evidence="1">
    <location>
        <begin position="1"/>
        <end position="38"/>
    </location>
</feature>
<feature type="compositionally biased region" description="Basic and acidic residues" evidence="1">
    <location>
        <begin position="1"/>
        <end position="10"/>
    </location>
</feature>
<sequence>MASAVEHDGQSEALSNIVSQPSATATPEEGNPSGGDDALRLVEWDTHSVKPAIRDALAAPYRGQIFGADHLHLLSVFNDIPVYVNSINKAEETPTKNVRTQLMCKFDSGLKTTVVYARINSGKL</sequence>
<protein>
    <submittedName>
        <fullName evidence="2">Uncharacterized protein</fullName>
    </submittedName>
</protein>
<evidence type="ECO:0000256" key="1">
    <source>
        <dbReference type="SAM" id="MobiDB-lite"/>
    </source>
</evidence>
<dbReference type="AlphaFoldDB" id="A0AAE0ETI1"/>
<dbReference type="EMBL" id="LGRX02033849">
    <property type="protein sequence ID" value="KAK3239679.1"/>
    <property type="molecule type" value="Genomic_DNA"/>
</dbReference>
<proteinExistence type="predicted"/>
<evidence type="ECO:0000313" key="3">
    <source>
        <dbReference type="Proteomes" id="UP001190700"/>
    </source>
</evidence>
<reference evidence="2 3" key="1">
    <citation type="journal article" date="2015" name="Genome Biol. Evol.">
        <title>Comparative Genomics of a Bacterivorous Green Alga Reveals Evolutionary Causalities and Consequences of Phago-Mixotrophic Mode of Nutrition.</title>
        <authorList>
            <person name="Burns J.A."/>
            <person name="Paasch A."/>
            <person name="Narechania A."/>
            <person name="Kim E."/>
        </authorList>
    </citation>
    <scope>NUCLEOTIDE SEQUENCE [LARGE SCALE GENOMIC DNA]</scope>
    <source>
        <strain evidence="2 3">PLY_AMNH</strain>
    </source>
</reference>
<gene>
    <name evidence="2" type="ORF">CYMTET_50411</name>
</gene>